<feature type="chain" id="PRO_5044226674" evidence="2">
    <location>
        <begin position="26"/>
        <end position="189"/>
    </location>
</feature>
<proteinExistence type="predicted"/>
<keyword evidence="2" id="KW-0732">Signal</keyword>
<evidence type="ECO:0000313" key="4">
    <source>
        <dbReference type="Proteomes" id="UP000287394"/>
    </source>
</evidence>
<evidence type="ECO:0000256" key="2">
    <source>
        <dbReference type="SAM" id="SignalP"/>
    </source>
</evidence>
<evidence type="ECO:0000256" key="1">
    <source>
        <dbReference type="SAM" id="MobiDB-lite"/>
    </source>
</evidence>
<accession>A0A402CVS0</accession>
<keyword evidence="4" id="KW-1185">Reference proteome</keyword>
<reference evidence="3 4" key="1">
    <citation type="journal article" date="2019" name="Int. J. Syst. Evol. Microbiol.">
        <title>Capsulimonas corticalis gen. nov., sp. nov., an aerobic capsulated bacterium, of a novel bacterial order, Capsulimonadales ord. nov., of the class Armatimonadia of the phylum Armatimonadetes.</title>
        <authorList>
            <person name="Li J."/>
            <person name="Kudo C."/>
            <person name="Tonouchi A."/>
        </authorList>
    </citation>
    <scope>NUCLEOTIDE SEQUENCE [LARGE SCALE GENOMIC DNA]</scope>
    <source>
        <strain evidence="3 4">AX-7</strain>
    </source>
</reference>
<dbReference type="RefSeq" id="WP_119321462.1">
    <property type="nucleotide sequence ID" value="NZ_AP025739.1"/>
</dbReference>
<evidence type="ECO:0000313" key="3">
    <source>
        <dbReference type="EMBL" id="BDI30513.1"/>
    </source>
</evidence>
<dbReference type="Proteomes" id="UP000287394">
    <property type="component" value="Chromosome"/>
</dbReference>
<feature type="signal peptide" evidence="2">
    <location>
        <begin position="1"/>
        <end position="25"/>
    </location>
</feature>
<dbReference type="AlphaFoldDB" id="A0A402CVS0"/>
<sequence length="189" mass="19336">MRLHFYCRLAAFAGALAAAASPAFADGLRLITVNVEWRLDTDAPVSSSSALGAPAPAGSVGVSKRGAPSPGVKNGDRGATLSVTVAEDALGSATYHSATFGDLLVTVRPHVNANGSVFANVLVRRTFQSAKTEVSTSQNFQGPTPVLLGRTTFSPPFASPGAVYATASIESNFKDPFAPNPTLGSGEAK</sequence>
<dbReference type="KEGG" id="ccot:CCAX7_25640"/>
<protein>
    <submittedName>
        <fullName evidence="3">Uncharacterized protein</fullName>
    </submittedName>
</protein>
<organism evidence="3 4">
    <name type="scientific">Capsulimonas corticalis</name>
    <dbReference type="NCBI Taxonomy" id="2219043"/>
    <lineage>
        <taxon>Bacteria</taxon>
        <taxon>Bacillati</taxon>
        <taxon>Armatimonadota</taxon>
        <taxon>Armatimonadia</taxon>
        <taxon>Capsulimonadales</taxon>
        <taxon>Capsulimonadaceae</taxon>
        <taxon>Capsulimonas</taxon>
    </lineage>
</organism>
<gene>
    <name evidence="3" type="ORF">CCAX7_25640</name>
</gene>
<dbReference type="EMBL" id="AP025739">
    <property type="protein sequence ID" value="BDI30513.1"/>
    <property type="molecule type" value="Genomic_DNA"/>
</dbReference>
<feature type="region of interest" description="Disordered" evidence="1">
    <location>
        <begin position="44"/>
        <end position="78"/>
    </location>
</feature>
<feature type="compositionally biased region" description="Low complexity" evidence="1">
    <location>
        <begin position="44"/>
        <end position="63"/>
    </location>
</feature>
<name>A0A402CVS0_9BACT</name>